<dbReference type="SUPFAM" id="SSF54236">
    <property type="entry name" value="Ubiquitin-like"/>
    <property type="match status" value="1"/>
</dbReference>
<evidence type="ECO:0000313" key="16">
    <source>
        <dbReference type="Ensembl" id="ENSPMAP00000009918.1"/>
    </source>
</evidence>
<keyword evidence="3" id="KW-0723">Serine/threonine-protein kinase</keyword>
<evidence type="ECO:0000256" key="12">
    <source>
        <dbReference type="SAM" id="MobiDB-lite"/>
    </source>
</evidence>
<evidence type="ECO:0000256" key="10">
    <source>
        <dbReference type="ARBA" id="ARBA00022840"/>
    </source>
</evidence>
<feature type="domain" description="RBD" evidence="15">
    <location>
        <begin position="1"/>
        <end position="59"/>
    </location>
</feature>
<evidence type="ECO:0000256" key="5">
    <source>
        <dbReference type="ARBA" id="ARBA00022679"/>
    </source>
</evidence>
<dbReference type="GO" id="GO:0004709">
    <property type="term" value="F:MAP kinase kinase kinase activity"/>
    <property type="evidence" value="ECO:0007669"/>
    <property type="project" value="TreeGrafter"/>
</dbReference>
<keyword evidence="6" id="KW-0479">Metal-binding</keyword>
<dbReference type="GeneTree" id="ENSGT00940000159633"/>
<dbReference type="GO" id="GO:0005739">
    <property type="term" value="C:mitochondrion"/>
    <property type="evidence" value="ECO:0007669"/>
    <property type="project" value="TreeGrafter"/>
</dbReference>
<dbReference type="STRING" id="7757.ENSPMAP00000009918"/>
<evidence type="ECO:0000256" key="7">
    <source>
        <dbReference type="ARBA" id="ARBA00022741"/>
    </source>
</evidence>
<reference evidence="16" key="1">
    <citation type="submission" date="2025-08" db="UniProtKB">
        <authorList>
            <consortium name="Ensembl"/>
        </authorList>
    </citation>
    <scope>IDENTIFICATION</scope>
</reference>
<reference evidence="16" key="2">
    <citation type="submission" date="2025-09" db="UniProtKB">
        <authorList>
            <consortium name="Ensembl"/>
        </authorList>
    </citation>
    <scope>IDENTIFICATION</scope>
</reference>
<evidence type="ECO:0000256" key="9">
    <source>
        <dbReference type="ARBA" id="ARBA00022833"/>
    </source>
</evidence>
<comment type="similarity">
    <text evidence="1">Belongs to the protein kinase superfamily. TKL Ser/Thr protein kinase family. RAF subfamily.</text>
</comment>
<dbReference type="InterPro" id="IPR011009">
    <property type="entry name" value="Kinase-like_dom_sf"/>
</dbReference>
<evidence type="ECO:0000256" key="11">
    <source>
        <dbReference type="PROSITE-ProRule" id="PRU10141"/>
    </source>
</evidence>
<dbReference type="SMART" id="SM00455">
    <property type="entry name" value="RBD"/>
    <property type="match status" value="1"/>
</dbReference>
<dbReference type="PANTHER" id="PTHR44329">
    <property type="entry name" value="SERINE/THREONINE-PROTEIN KINASE TNNI3K-RELATED"/>
    <property type="match status" value="1"/>
</dbReference>
<dbReference type="SUPFAM" id="SSF57889">
    <property type="entry name" value="Cysteine-rich domain"/>
    <property type="match status" value="1"/>
</dbReference>
<evidence type="ECO:0000256" key="6">
    <source>
        <dbReference type="ARBA" id="ARBA00022723"/>
    </source>
</evidence>
<dbReference type="Pfam" id="PF00130">
    <property type="entry name" value="C1_1"/>
    <property type="match status" value="1"/>
</dbReference>
<feature type="binding site" evidence="11">
    <location>
        <position position="353"/>
    </location>
    <ligand>
        <name>ATP</name>
        <dbReference type="ChEBI" id="CHEBI:30616"/>
    </ligand>
</feature>
<feature type="domain" description="Protein kinase" evidence="13">
    <location>
        <begin position="327"/>
        <end position="435"/>
    </location>
</feature>
<dbReference type="Gene3D" id="3.30.200.20">
    <property type="entry name" value="Phosphorylase Kinase, domain 1"/>
    <property type="match status" value="1"/>
</dbReference>
<dbReference type="Pfam" id="PF07714">
    <property type="entry name" value="PK_Tyr_Ser-Thr"/>
    <property type="match status" value="1"/>
</dbReference>
<name>S4RXH7_PETMA</name>
<dbReference type="PROSITE" id="PS50011">
    <property type="entry name" value="PROTEIN_KINASE_DOM"/>
    <property type="match status" value="1"/>
</dbReference>
<dbReference type="InterPro" id="IPR001245">
    <property type="entry name" value="Ser-Thr/Tyr_kinase_cat_dom"/>
</dbReference>
<feature type="compositionally biased region" description="Basic and acidic residues" evidence="12">
    <location>
        <begin position="290"/>
        <end position="306"/>
    </location>
</feature>
<keyword evidence="8" id="KW-0418">Kinase</keyword>
<dbReference type="FunFam" id="3.30.200.20:FF:000024">
    <property type="entry name" value="B-Raf proto-oncogene serine/threonine-protein kinase"/>
    <property type="match status" value="1"/>
</dbReference>
<dbReference type="EC" id="2.7.11.1" evidence="2"/>
<dbReference type="HOGENOM" id="CLU_023684_0_0_1"/>
<evidence type="ECO:0000256" key="3">
    <source>
        <dbReference type="ARBA" id="ARBA00022527"/>
    </source>
</evidence>
<organism evidence="16">
    <name type="scientific">Petromyzon marinus</name>
    <name type="common">Sea lamprey</name>
    <dbReference type="NCBI Taxonomy" id="7757"/>
    <lineage>
        <taxon>Eukaryota</taxon>
        <taxon>Metazoa</taxon>
        <taxon>Chordata</taxon>
        <taxon>Craniata</taxon>
        <taxon>Vertebrata</taxon>
        <taxon>Cyclostomata</taxon>
        <taxon>Hyperoartia</taxon>
        <taxon>Petromyzontiformes</taxon>
        <taxon>Petromyzontidae</taxon>
        <taxon>Petromyzon</taxon>
    </lineage>
</organism>
<dbReference type="PROSITE" id="PS50898">
    <property type="entry name" value="RBD"/>
    <property type="match status" value="1"/>
</dbReference>
<proteinExistence type="inferred from homology"/>
<protein>
    <recommendedName>
        <fullName evidence="2">non-specific serine/threonine protein kinase</fullName>
        <ecNumber evidence="2">2.7.11.1</ecNumber>
    </recommendedName>
</protein>
<dbReference type="InterPro" id="IPR003116">
    <property type="entry name" value="RBD_dom"/>
</dbReference>
<feature type="region of interest" description="Disordered" evidence="12">
    <location>
        <begin position="270"/>
        <end position="309"/>
    </location>
</feature>
<accession>S4RXH7</accession>
<dbReference type="SUPFAM" id="SSF56112">
    <property type="entry name" value="Protein kinase-like (PK-like)"/>
    <property type="match status" value="1"/>
</dbReference>
<dbReference type="Ensembl" id="ENSPMAT00000009961.1">
    <property type="protein sequence ID" value="ENSPMAP00000009918.1"/>
    <property type="gene ID" value="ENSPMAG00000008997.1"/>
</dbReference>
<dbReference type="InterPro" id="IPR000719">
    <property type="entry name" value="Prot_kinase_dom"/>
</dbReference>
<dbReference type="InterPro" id="IPR020454">
    <property type="entry name" value="DAG/PE-bd"/>
</dbReference>
<dbReference type="Gene3D" id="3.30.60.20">
    <property type="match status" value="1"/>
</dbReference>
<dbReference type="InterPro" id="IPR029071">
    <property type="entry name" value="Ubiquitin-like_domsf"/>
</dbReference>
<dbReference type="InterPro" id="IPR002219">
    <property type="entry name" value="PKC_DAG/PE"/>
</dbReference>
<dbReference type="CDD" id="cd20870">
    <property type="entry name" value="C1_A_C-Raf"/>
    <property type="match status" value="1"/>
</dbReference>
<keyword evidence="9" id="KW-0862">Zinc</keyword>
<dbReference type="PANTHER" id="PTHR44329:SF262">
    <property type="entry name" value="RAF HOMOLOG SERINE_THREONINE-PROTEIN KINASE RAF"/>
    <property type="match status" value="1"/>
</dbReference>
<evidence type="ECO:0000256" key="2">
    <source>
        <dbReference type="ARBA" id="ARBA00012513"/>
    </source>
</evidence>
<dbReference type="GO" id="GO:0005524">
    <property type="term" value="F:ATP binding"/>
    <property type="evidence" value="ECO:0007669"/>
    <property type="project" value="UniProtKB-UniRule"/>
</dbReference>
<keyword evidence="10 11" id="KW-0067">ATP-binding</keyword>
<feature type="domain" description="Phorbol-ester/DAG-type" evidence="14">
    <location>
        <begin position="66"/>
        <end position="112"/>
    </location>
</feature>
<dbReference type="InterPro" id="IPR051681">
    <property type="entry name" value="Ser/Thr_Kinases-Pseudokinases"/>
</dbReference>
<dbReference type="InterPro" id="IPR046349">
    <property type="entry name" value="C1-like_sf"/>
</dbReference>
<dbReference type="FunFam" id="3.30.60.20:FF:000004">
    <property type="entry name" value="B-Raf proto-oncogene serine/threonine-protein kinase"/>
    <property type="match status" value="1"/>
</dbReference>
<dbReference type="InterPro" id="IPR017441">
    <property type="entry name" value="Protein_kinase_ATP_BS"/>
</dbReference>
<keyword evidence="5" id="KW-0808">Transferase</keyword>
<dbReference type="PRINTS" id="PR00008">
    <property type="entry name" value="DAGPEDOMAIN"/>
</dbReference>
<dbReference type="GO" id="GO:0005829">
    <property type="term" value="C:cytosol"/>
    <property type="evidence" value="ECO:0007669"/>
    <property type="project" value="TreeGrafter"/>
</dbReference>
<dbReference type="SMART" id="SM00109">
    <property type="entry name" value="C1"/>
    <property type="match status" value="1"/>
</dbReference>
<sequence>VPARSGVTVKDSLMKALTIRGLTTHCCGVYRVNERGKEMIDWNMDVSWFIGDELSVEILDNVLLTTHNFVRKTFLSLVYCDFCLRFLFNGFRCQTCGYKFHERCSTEVPMVCINLHQLNSLTLTQFVPIHSCRNRIQPDMRDLTWCDHPSPISPGYLSRPPMSPDMRPSSHAFPFPPLLVEVGGSLGSRERSTSTPNVHIPSTTTPVDASLIEVRSRIRHQGIDMVGYVWCNQYHQIITHTCTRQRCPNQAVLDTAMQCTCTGLWSHTGASPPASQSGVVGRSKGQRSPVTREKKLPSSDDKRLTKGEGIGGNRDSSYYWEVKEEEVTLVKRIGSGSFGTVYKGKWHGDVAVKILKVTGPTPQQLEAFKNEVAVLRKTRHVNILLFMGYMTQPRLAIITQWCEGSSLYRHLHVADTKFEMYQLIDIGKQTAQGME</sequence>
<dbReference type="GO" id="GO:0046872">
    <property type="term" value="F:metal ion binding"/>
    <property type="evidence" value="ECO:0007669"/>
    <property type="project" value="UniProtKB-KW"/>
</dbReference>
<evidence type="ECO:0000256" key="1">
    <source>
        <dbReference type="ARBA" id="ARBA00010507"/>
    </source>
</evidence>
<dbReference type="OMA" id="YRLIKGX"/>
<keyword evidence="4" id="KW-0597">Phosphoprotein</keyword>
<evidence type="ECO:0000259" key="13">
    <source>
        <dbReference type="PROSITE" id="PS50011"/>
    </source>
</evidence>
<evidence type="ECO:0000256" key="4">
    <source>
        <dbReference type="ARBA" id="ARBA00022553"/>
    </source>
</evidence>
<dbReference type="PROSITE" id="PS00107">
    <property type="entry name" value="PROTEIN_KINASE_ATP"/>
    <property type="match status" value="1"/>
</dbReference>
<dbReference type="Pfam" id="PF02196">
    <property type="entry name" value="RBD"/>
    <property type="match status" value="1"/>
</dbReference>
<dbReference type="Gene3D" id="3.10.20.90">
    <property type="entry name" value="Phosphatidylinositol 3-kinase Catalytic Subunit, Chain A, domain 1"/>
    <property type="match status" value="1"/>
</dbReference>
<dbReference type="PROSITE" id="PS50081">
    <property type="entry name" value="ZF_DAG_PE_2"/>
    <property type="match status" value="1"/>
</dbReference>
<dbReference type="AlphaFoldDB" id="S4RXH7"/>
<keyword evidence="7 11" id="KW-0547">Nucleotide-binding</keyword>
<dbReference type="PROSITE" id="PS00479">
    <property type="entry name" value="ZF_DAG_PE_1"/>
    <property type="match status" value="1"/>
</dbReference>
<evidence type="ECO:0000256" key="8">
    <source>
        <dbReference type="ARBA" id="ARBA00022777"/>
    </source>
</evidence>
<evidence type="ECO:0000259" key="14">
    <source>
        <dbReference type="PROSITE" id="PS50081"/>
    </source>
</evidence>
<evidence type="ECO:0000259" key="15">
    <source>
        <dbReference type="PROSITE" id="PS50898"/>
    </source>
</evidence>